<dbReference type="InterPro" id="IPR058240">
    <property type="entry name" value="rSAM_sf"/>
</dbReference>
<proteinExistence type="predicted"/>
<evidence type="ECO:0000313" key="6">
    <source>
        <dbReference type="EMBL" id="SVD73936.1"/>
    </source>
</evidence>
<keyword evidence="1" id="KW-0949">S-adenosyl-L-methionine</keyword>
<keyword evidence="4" id="KW-0411">Iron-sulfur</keyword>
<evidence type="ECO:0000256" key="4">
    <source>
        <dbReference type="ARBA" id="ARBA00023014"/>
    </source>
</evidence>
<dbReference type="GO" id="GO:0046872">
    <property type="term" value="F:metal ion binding"/>
    <property type="evidence" value="ECO:0007669"/>
    <property type="project" value="UniProtKB-KW"/>
</dbReference>
<feature type="non-terminal residue" evidence="6">
    <location>
        <position position="218"/>
    </location>
</feature>
<organism evidence="6">
    <name type="scientific">marine metagenome</name>
    <dbReference type="NCBI Taxonomy" id="408172"/>
    <lineage>
        <taxon>unclassified sequences</taxon>
        <taxon>metagenomes</taxon>
        <taxon>ecological metagenomes</taxon>
    </lineage>
</organism>
<dbReference type="InterPro" id="IPR050377">
    <property type="entry name" value="Radical_SAM_PqqE_MftC-like"/>
</dbReference>
<evidence type="ECO:0000256" key="3">
    <source>
        <dbReference type="ARBA" id="ARBA00023004"/>
    </source>
</evidence>
<feature type="domain" description="Radical SAM core" evidence="5">
    <location>
        <begin position="112"/>
        <end position="218"/>
    </location>
</feature>
<keyword evidence="2" id="KW-0479">Metal-binding</keyword>
<evidence type="ECO:0000256" key="2">
    <source>
        <dbReference type="ARBA" id="ARBA00022723"/>
    </source>
</evidence>
<evidence type="ECO:0000256" key="1">
    <source>
        <dbReference type="ARBA" id="ARBA00022691"/>
    </source>
</evidence>
<protein>
    <recommendedName>
        <fullName evidence="5">Radical SAM core domain-containing protein</fullName>
    </recommendedName>
</protein>
<dbReference type="PANTHER" id="PTHR11228">
    <property type="entry name" value="RADICAL SAM DOMAIN PROTEIN"/>
    <property type="match status" value="1"/>
</dbReference>
<reference evidence="6" key="1">
    <citation type="submission" date="2018-05" db="EMBL/GenBank/DDBJ databases">
        <authorList>
            <person name="Lanie J.A."/>
            <person name="Ng W.-L."/>
            <person name="Kazmierczak K.M."/>
            <person name="Andrzejewski T.M."/>
            <person name="Davidsen T.M."/>
            <person name="Wayne K.J."/>
            <person name="Tettelin H."/>
            <person name="Glass J.I."/>
            <person name="Rusch D."/>
            <person name="Podicherti R."/>
            <person name="Tsui H.-C.T."/>
            <person name="Winkler M.E."/>
        </authorList>
    </citation>
    <scope>NUCLEOTIDE SEQUENCE</scope>
</reference>
<dbReference type="EMBL" id="UINC01170076">
    <property type="protein sequence ID" value="SVD73936.1"/>
    <property type="molecule type" value="Genomic_DNA"/>
</dbReference>
<dbReference type="SFLD" id="SFLDS00029">
    <property type="entry name" value="Radical_SAM"/>
    <property type="match status" value="1"/>
</dbReference>
<dbReference type="InterPro" id="IPR013785">
    <property type="entry name" value="Aldolase_TIM"/>
</dbReference>
<keyword evidence="3" id="KW-0408">Iron</keyword>
<dbReference type="GO" id="GO:0051536">
    <property type="term" value="F:iron-sulfur cluster binding"/>
    <property type="evidence" value="ECO:0007669"/>
    <property type="project" value="UniProtKB-KW"/>
</dbReference>
<dbReference type="AlphaFoldDB" id="A0A382XSB4"/>
<dbReference type="SUPFAM" id="SSF102114">
    <property type="entry name" value="Radical SAM enzymes"/>
    <property type="match status" value="1"/>
</dbReference>
<dbReference type="GO" id="GO:0003824">
    <property type="term" value="F:catalytic activity"/>
    <property type="evidence" value="ECO:0007669"/>
    <property type="project" value="InterPro"/>
</dbReference>
<dbReference type="Gene3D" id="3.20.20.70">
    <property type="entry name" value="Aldolase class I"/>
    <property type="match status" value="1"/>
</dbReference>
<sequence>VYKVLTNNGLKFCNDQSIKNRTNFKGWHCKQTNYIIDAGWWEVGTAVCRTPYPVSIDEYTEPKTIICPNENCFCGTDIAMPKGKTEDHLLMLYTMRMKGKLEPDDNIYAVSSDDGVAVDYYTDRKCNFSCSYCDPRSHNFEGAWSSLERMQEAWTKVNPLNVKRITISGGEPTLIPHYIDFVKWLKEKEPNAIIWTLTNGSRTTSYLHELNELSHINF</sequence>
<dbReference type="PANTHER" id="PTHR11228:SF7">
    <property type="entry name" value="PQQA PEPTIDE CYCLASE"/>
    <property type="match status" value="1"/>
</dbReference>
<dbReference type="CDD" id="cd01335">
    <property type="entry name" value="Radical_SAM"/>
    <property type="match status" value="1"/>
</dbReference>
<name>A0A382XSB4_9ZZZZ</name>
<dbReference type="PROSITE" id="PS51918">
    <property type="entry name" value="RADICAL_SAM"/>
    <property type="match status" value="1"/>
</dbReference>
<accession>A0A382XSB4</accession>
<dbReference type="InterPro" id="IPR007197">
    <property type="entry name" value="rSAM"/>
</dbReference>
<feature type="non-terminal residue" evidence="6">
    <location>
        <position position="1"/>
    </location>
</feature>
<evidence type="ECO:0000259" key="5">
    <source>
        <dbReference type="PROSITE" id="PS51918"/>
    </source>
</evidence>
<dbReference type="Pfam" id="PF04055">
    <property type="entry name" value="Radical_SAM"/>
    <property type="match status" value="1"/>
</dbReference>
<gene>
    <name evidence="6" type="ORF">METZ01_LOCUS426790</name>
</gene>